<comment type="caution">
    <text evidence="2">The sequence shown here is derived from an EMBL/GenBank/DDBJ whole genome shotgun (WGS) entry which is preliminary data.</text>
</comment>
<dbReference type="Proteomes" id="UP000308199">
    <property type="component" value="Unassembled WGS sequence"/>
</dbReference>
<dbReference type="AlphaFoldDB" id="A0A4S4L9L2"/>
<feature type="region of interest" description="Disordered" evidence="1">
    <location>
        <begin position="251"/>
        <end position="275"/>
    </location>
</feature>
<evidence type="ECO:0000313" key="2">
    <source>
        <dbReference type="EMBL" id="THH08145.1"/>
    </source>
</evidence>
<gene>
    <name evidence="2" type="ORF">EW145_g2902</name>
</gene>
<feature type="region of interest" description="Disordered" evidence="1">
    <location>
        <begin position="1"/>
        <end position="81"/>
    </location>
</feature>
<sequence>MQAPTAEPSDKLQSTSASENVEAQLTSAALPSVQTSTHPESPPSQLSASGTTTAEDPTTKSTASPPKDEKKEHTESFPSISKSTLLQSQILTLTSFQSRLTTLRTLPAYLLVFHPQSPLLPLGNGFGANTDAISSLLNSDTGATKAQGMGSQAHVAFRMLGEAKGELIKKTTQDALKAAHESEARERVGISLPSRRERKKRRIATADSPAPFPSFQLQMSSVFPPLQQKDNNISCLEDFPNFIRDYNKVRKDSERGSLSPGTKLSIWEQSRPKSDVPQRVSDPLIIRVAIPDIVTVFVKLTHRSADGRDGHPVTEGLVALGPREKV</sequence>
<proteinExistence type="predicted"/>
<keyword evidence="3" id="KW-1185">Reference proteome</keyword>
<reference evidence="2 3" key="1">
    <citation type="submission" date="2019-02" db="EMBL/GenBank/DDBJ databases">
        <title>Genome sequencing of the rare red list fungi Phellinidium pouzarii.</title>
        <authorList>
            <person name="Buettner E."/>
            <person name="Kellner H."/>
        </authorList>
    </citation>
    <scope>NUCLEOTIDE SEQUENCE [LARGE SCALE GENOMIC DNA]</scope>
    <source>
        <strain evidence="2 3">DSM 108285</strain>
    </source>
</reference>
<organism evidence="2 3">
    <name type="scientific">Phellinidium pouzarii</name>
    <dbReference type="NCBI Taxonomy" id="167371"/>
    <lineage>
        <taxon>Eukaryota</taxon>
        <taxon>Fungi</taxon>
        <taxon>Dikarya</taxon>
        <taxon>Basidiomycota</taxon>
        <taxon>Agaricomycotina</taxon>
        <taxon>Agaricomycetes</taxon>
        <taxon>Hymenochaetales</taxon>
        <taxon>Hymenochaetaceae</taxon>
        <taxon>Phellinidium</taxon>
    </lineage>
</organism>
<dbReference type="EMBL" id="SGPK01000111">
    <property type="protein sequence ID" value="THH08145.1"/>
    <property type="molecule type" value="Genomic_DNA"/>
</dbReference>
<evidence type="ECO:0000256" key="1">
    <source>
        <dbReference type="SAM" id="MobiDB-lite"/>
    </source>
</evidence>
<dbReference type="OrthoDB" id="3253521at2759"/>
<name>A0A4S4L9L2_9AGAM</name>
<accession>A0A4S4L9L2</accession>
<feature type="compositionally biased region" description="Polar residues" evidence="1">
    <location>
        <begin position="11"/>
        <end position="64"/>
    </location>
</feature>
<feature type="compositionally biased region" description="Basic and acidic residues" evidence="1">
    <location>
        <begin position="66"/>
        <end position="75"/>
    </location>
</feature>
<evidence type="ECO:0000313" key="3">
    <source>
        <dbReference type="Proteomes" id="UP000308199"/>
    </source>
</evidence>
<protein>
    <submittedName>
        <fullName evidence="2">Uncharacterized protein</fullName>
    </submittedName>
</protein>